<evidence type="ECO:0000313" key="22">
    <source>
        <dbReference type="Proteomes" id="UP000310687"/>
    </source>
</evidence>
<dbReference type="Proteomes" id="UP000310687">
    <property type="component" value="Unassembled WGS sequence"/>
</dbReference>
<dbReference type="Pfam" id="PF04178">
    <property type="entry name" value="Got1"/>
    <property type="match status" value="1"/>
</dbReference>
<name>A0A4S9CSG6_AURPU</name>
<keyword evidence="2 7" id="KW-0812">Transmembrane</keyword>
<evidence type="ECO:0000313" key="13">
    <source>
        <dbReference type="EMBL" id="THZ20314.1"/>
    </source>
</evidence>
<comment type="caution">
    <text evidence="12">The sequence shown here is derived from an EMBL/GenBank/DDBJ whole genome shotgun (WGS) entry which is preliminary data.</text>
</comment>
<dbReference type="EMBL" id="QZAO01000152">
    <property type="protein sequence ID" value="THW73924.1"/>
    <property type="molecule type" value="Genomic_DNA"/>
</dbReference>
<keyword evidence="5 7" id="KW-0472">Membrane</keyword>
<dbReference type="Proteomes" id="UP000309076">
    <property type="component" value="Unassembled WGS sequence"/>
</dbReference>
<dbReference type="Proteomes" id="UP000308802">
    <property type="component" value="Unassembled WGS sequence"/>
</dbReference>
<dbReference type="GO" id="GO:0000139">
    <property type="term" value="C:Golgi membrane"/>
    <property type="evidence" value="ECO:0007669"/>
    <property type="project" value="UniProtKB-SubCell"/>
</dbReference>
<evidence type="ECO:0000313" key="18">
    <source>
        <dbReference type="Proteomes" id="UP000308724"/>
    </source>
</evidence>
<dbReference type="Proteomes" id="UP000304951">
    <property type="component" value="Unassembled WGS sequence"/>
</dbReference>
<dbReference type="GO" id="GO:0000137">
    <property type="term" value="C:Golgi cis cisterna"/>
    <property type="evidence" value="ECO:0007669"/>
    <property type="project" value="TreeGrafter"/>
</dbReference>
<evidence type="ECO:0000256" key="2">
    <source>
        <dbReference type="ARBA" id="ARBA00022692"/>
    </source>
</evidence>
<evidence type="ECO:0000313" key="17">
    <source>
        <dbReference type="Proteomes" id="UP000308005"/>
    </source>
</evidence>
<reference evidence="16 17" key="1">
    <citation type="submission" date="2018-10" db="EMBL/GenBank/DDBJ databases">
        <title>Fifty Aureobasidium pullulans genomes reveal a recombining polyextremotolerant generalist.</title>
        <authorList>
            <person name="Gostincar C."/>
            <person name="Turk M."/>
            <person name="Zajc J."/>
            <person name="Gunde-Cimerman N."/>
        </authorList>
    </citation>
    <scope>NUCLEOTIDE SEQUENCE [LARGE SCALE GENOMIC DNA]</scope>
    <source>
        <strain evidence="12">EXF-10085</strain>
        <strain evidence="11 19">EXF-10659</strain>
        <strain evidence="9 20">EXF-10796</strain>
        <strain evidence="10 22">EXF-11013</strain>
        <strain evidence="8 16">EXF-11900</strain>
        <strain evidence="15 18">EXF-1645</strain>
        <strain evidence="14 21">EXF-3519</strain>
        <strain evidence="13 17">EXF-3863</strain>
    </source>
</reference>
<dbReference type="EMBL" id="QZAM01000178">
    <property type="protein sequence ID" value="THW38849.1"/>
    <property type="molecule type" value="Genomic_DNA"/>
</dbReference>
<evidence type="ECO:0000313" key="20">
    <source>
        <dbReference type="Proteomes" id="UP000309076"/>
    </source>
</evidence>
<sequence>MWLTDSQKIGVAFCSGGRLAMGNILFLAGITLLLGVQRTFLFFARRQKIKGTAAFVAGIILILLRWPLIGFLVEIYGIFILFGEFFKTIAGFAYNIPVVGPYLARGLQKAGEKAGEGNRNKDLPV</sequence>
<evidence type="ECO:0000256" key="5">
    <source>
        <dbReference type="ARBA" id="ARBA00023136"/>
    </source>
</evidence>
<protein>
    <submittedName>
        <fullName evidence="12">Got1-domain-containing protein</fullName>
    </submittedName>
</protein>
<dbReference type="InterPro" id="IPR007305">
    <property type="entry name" value="Vesicle_transpt_Got1/SFT2"/>
</dbReference>
<evidence type="ECO:0000256" key="1">
    <source>
        <dbReference type="ARBA" id="ARBA00004653"/>
    </source>
</evidence>
<dbReference type="EMBL" id="QZAL01000075">
    <property type="protein sequence ID" value="THW40944.1"/>
    <property type="molecule type" value="Genomic_DNA"/>
</dbReference>
<dbReference type="EMBL" id="QZAS01000017">
    <property type="protein sequence ID" value="THX10431.1"/>
    <property type="molecule type" value="Genomic_DNA"/>
</dbReference>
<evidence type="ECO:0000313" key="19">
    <source>
        <dbReference type="Proteomes" id="UP000308802"/>
    </source>
</evidence>
<evidence type="ECO:0000256" key="7">
    <source>
        <dbReference type="SAM" id="Phobius"/>
    </source>
</evidence>
<evidence type="ECO:0000313" key="9">
    <source>
        <dbReference type="EMBL" id="THW38849.1"/>
    </source>
</evidence>
<dbReference type="EMBL" id="QZAF01000072">
    <property type="protein sequence ID" value="THV74075.1"/>
    <property type="molecule type" value="Genomic_DNA"/>
</dbReference>
<dbReference type="InterPro" id="IPR045176">
    <property type="entry name" value="Got1"/>
</dbReference>
<evidence type="ECO:0000313" key="21">
    <source>
        <dbReference type="Proteomes" id="UP000309734"/>
    </source>
</evidence>
<dbReference type="GO" id="GO:0005783">
    <property type="term" value="C:endoplasmic reticulum"/>
    <property type="evidence" value="ECO:0007669"/>
    <property type="project" value="TreeGrafter"/>
</dbReference>
<dbReference type="AlphaFoldDB" id="A0A4S9CSG6"/>
<evidence type="ECO:0000313" key="12">
    <source>
        <dbReference type="EMBL" id="THX10431.1"/>
    </source>
</evidence>
<dbReference type="PANTHER" id="PTHR21493">
    <property type="entry name" value="CGI-141-RELATED/LIPASE CONTAINING PROTEIN"/>
    <property type="match status" value="1"/>
</dbReference>
<evidence type="ECO:0000313" key="14">
    <source>
        <dbReference type="EMBL" id="THZ72043.1"/>
    </source>
</evidence>
<feature type="transmembrane region" description="Helical" evidence="7">
    <location>
        <begin position="20"/>
        <end position="41"/>
    </location>
</feature>
<comment type="similarity">
    <text evidence="6">Belongs to the GOT1 family.</text>
</comment>
<dbReference type="GO" id="GO:0030134">
    <property type="term" value="C:COPII-coated ER to Golgi transport vesicle"/>
    <property type="evidence" value="ECO:0007669"/>
    <property type="project" value="TreeGrafter"/>
</dbReference>
<evidence type="ECO:0000256" key="6">
    <source>
        <dbReference type="ARBA" id="ARBA00025799"/>
    </source>
</evidence>
<organism evidence="12">
    <name type="scientific">Aureobasidium pullulans</name>
    <name type="common">Black yeast</name>
    <name type="synonym">Pullularia pullulans</name>
    <dbReference type="NCBI Taxonomy" id="5580"/>
    <lineage>
        <taxon>Eukaryota</taxon>
        <taxon>Fungi</taxon>
        <taxon>Dikarya</taxon>
        <taxon>Ascomycota</taxon>
        <taxon>Pezizomycotina</taxon>
        <taxon>Dothideomycetes</taxon>
        <taxon>Dothideomycetidae</taxon>
        <taxon>Dothideales</taxon>
        <taxon>Saccotheciaceae</taxon>
        <taxon>Aureobasidium</taxon>
    </lineage>
</organism>
<proteinExistence type="inferred from homology"/>
<comment type="subcellular location">
    <subcellularLocation>
        <location evidence="1">Golgi apparatus membrane</location>
        <topology evidence="1">Multi-pass membrane protein</topology>
    </subcellularLocation>
</comment>
<dbReference type="EMBL" id="QZBM01000188">
    <property type="protein sequence ID" value="THZ20314.1"/>
    <property type="molecule type" value="Genomic_DNA"/>
</dbReference>
<evidence type="ECO:0000313" key="8">
    <source>
        <dbReference type="EMBL" id="THV74075.1"/>
    </source>
</evidence>
<dbReference type="Proteomes" id="UP000308005">
    <property type="component" value="Unassembled WGS sequence"/>
</dbReference>
<dbReference type="GO" id="GO:0005829">
    <property type="term" value="C:cytosol"/>
    <property type="evidence" value="ECO:0007669"/>
    <property type="project" value="GOC"/>
</dbReference>
<gene>
    <name evidence="15" type="ORF">D6C78_04167</name>
    <name evidence="14" type="ORF">D6C85_04911</name>
    <name evidence="13" type="ORF">D6C91_04783</name>
    <name evidence="12" type="ORF">D6D13_05474</name>
    <name evidence="11" type="ORF">D6D19_05255</name>
    <name evidence="9" type="ORF">D6D21_07594</name>
    <name evidence="10" type="ORF">D6D22_05616</name>
    <name evidence="8" type="ORF">D6D28_02816</name>
</gene>
<keyword evidence="3 7" id="KW-1133">Transmembrane helix</keyword>
<dbReference type="EMBL" id="QZBZ01000067">
    <property type="protein sequence ID" value="TIA38230.1"/>
    <property type="molecule type" value="Genomic_DNA"/>
</dbReference>
<evidence type="ECO:0000313" key="16">
    <source>
        <dbReference type="Proteomes" id="UP000304951"/>
    </source>
</evidence>
<accession>A0A4S9CSG6</accession>
<dbReference type="EMBL" id="QZBS01000133">
    <property type="protein sequence ID" value="THZ72043.1"/>
    <property type="molecule type" value="Genomic_DNA"/>
</dbReference>
<evidence type="ECO:0000256" key="3">
    <source>
        <dbReference type="ARBA" id="ARBA00022989"/>
    </source>
</evidence>
<dbReference type="Proteomes" id="UP000308724">
    <property type="component" value="Unassembled WGS sequence"/>
</dbReference>
<dbReference type="Proteomes" id="UP000309734">
    <property type="component" value="Unassembled WGS sequence"/>
</dbReference>
<evidence type="ECO:0000313" key="15">
    <source>
        <dbReference type="EMBL" id="TIA38230.1"/>
    </source>
</evidence>
<evidence type="ECO:0000313" key="10">
    <source>
        <dbReference type="EMBL" id="THW40944.1"/>
    </source>
</evidence>
<evidence type="ECO:0000256" key="4">
    <source>
        <dbReference type="ARBA" id="ARBA00023034"/>
    </source>
</evidence>
<keyword evidence="4" id="KW-0333">Golgi apparatus</keyword>
<feature type="transmembrane region" description="Helical" evidence="7">
    <location>
        <begin position="53"/>
        <end position="79"/>
    </location>
</feature>
<evidence type="ECO:0000313" key="11">
    <source>
        <dbReference type="EMBL" id="THW73924.1"/>
    </source>
</evidence>
<dbReference type="GO" id="GO:0006888">
    <property type="term" value="P:endoplasmic reticulum to Golgi vesicle-mediated transport"/>
    <property type="evidence" value="ECO:0007669"/>
    <property type="project" value="InterPro"/>
</dbReference>
<dbReference type="PANTHER" id="PTHR21493:SF9">
    <property type="entry name" value="GOLGI TRANSPORT PROTEIN 1-RELATED"/>
    <property type="match status" value="1"/>
</dbReference>
<dbReference type="GO" id="GO:0042147">
    <property type="term" value="P:retrograde transport, endosome to Golgi"/>
    <property type="evidence" value="ECO:0007669"/>
    <property type="project" value="InterPro"/>
</dbReference>
<dbReference type="OrthoDB" id="204784at2759"/>